<dbReference type="EMBL" id="PRDK01000001">
    <property type="protein sequence ID" value="MBE8712215.1"/>
    <property type="molecule type" value="Genomic_DNA"/>
</dbReference>
<gene>
    <name evidence="1" type="ORF">C4F49_00790</name>
</gene>
<name>A0A928YPT0_9SPHI</name>
<dbReference type="Proteomes" id="UP000616201">
    <property type="component" value="Unassembled WGS sequence"/>
</dbReference>
<comment type="caution">
    <text evidence="1">The sequence shown here is derived from an EMBL/GenBank/DDBJ whole genome shotgun (WGS) entry which is preliminary data.</text>
</comment>
<proteinExistence type="predicted"/>
<reference evidence="1" key="1">
    <citation type="submission" date="2018-02" db="EMBL/GenBank/DDBJ databases">
        <authorList>
            <person name="Vasarhelyi B.M."/>
            <person name="Deshmukh S."/>
            <person name="Balint B."/>
            <person name="Kukolya J."/>
        </authorList>
    </citation>
    <scope>NUCLEOTIDE SEQUENCE</scope>
    <source>
        <strain evidence="1">KB22</strain>
    </source>
</reference>
<evidence type="ECO:0000313" key="2">
    <source>
        <dbReference type="Proteomes" id="UP000616201"/>
    </source>
</evidence>
<evidence type="ECO:0000313" key="1">
    <source>
        <dbReference type="EMBL" id="MBE8712215.1"/>
    </source>
</evidence>
<dbReference type="PROSITE" id="PS51257">
    <property type="entry name" value="PROKAR_LIPOPROTEIN"/>
    <property type="match status" value="1"/>
</dbReference>
<organism evidence="1 2">
    <name type="scientific">Sphingobacterium hungaricum</name>
    <dbReference type="NCBI Taxonomy" id="2082723"/>
    <lineage>
        <taxon>Bacteria</taxon>
        <taxon>Pseudomonadati</taxon>
        <taxon>Bacteroidota</taxon>
        <taxon>Sphingobacteriia</taxon>
        <taxon>Sphingobacteriales</taxon>
        <taxon>Sphingobacteriaceae</taxon>
        <taxon>Sphingobacterium</taxon>
    </lineage>
</organism>
<dbReference type="AlphaFoldDB" id="A0A928YPT0"/>
<evidence type="ECO:0008006" key="3">
    <source>
        <dbReference type="Google" id="ProtNLM"/>
    </source>
</evidence>
<protein>
    <recommendedName>
        <fullName evidence="3">Fimbrillin-like</fullName>
    </recommendedName>
</protein>
<keyword evidence="2" id="KW-1185">Reference proteome</keyword>
<sequence length="531" mass="57068">MKKQQYIPIEPKLVFAAFAILFLTLQSCQNSEETLLEAGEATVNVSMVSVDSNVEEILLAGTKNSKVSSNLTSDVPATIAFSNSSTIGVSLTSNASSTGNLLASSGKVATTGKVPLTKGVKYNVVVYSDEGNYVTEKSYTYGNESTTGGITLYAGKNYTFVAYSINNSSALPNLVNKNKLSTAKIDQVSADLMYFKTKLKIEFGVTNLNVVLKHQFSEITTVMTMDPNTTGAFTKIASAVMKPTHSTATLSLEDDKITYNGENKNGASVTFPSLGTKGLRSVTSVATMLINPSSTTGSLNFGSITIDGETKSNVNVANLKVKPGYKYNLNLNFKTCTKDVSGADGLNWRYPQSKNFWGEVGIYIGNTFYKNGETISKTITAPGADYGFLFDITELDNAFNMEVNGVKLATKEIQFQRVNGSSSQNIRFKDGSRYEGSNTQGGDDIAAVYNMKGTEAKPLVKIVISRFGEVTMFGSKVNGGPLYELELFNGNTFNTFPWSGTGTNTVKVTQLVDGRTFIVGKGSGKTKISCN</sequence>
<dbReference type="RefSeq" id="WP_196934556.1">
    <property type="nucleotide sequence ID" value="NZ_MU158698.1"/>
</dbReference>
<accession>A0A928YPT0</accession>